<evidence type="ECO:0000256" key="2">
    <source>
        <dbReference type="ARBA" id="ARBA00022723"/>
    </source>
</evidence>
<dbReference type="PANTHER" id="PTHR43622:SF1">
    <property type="entry name" value="3-DEHYDROQUINATE SYNTHASE"/>
    <property type="match status" value="1"/>
</dbReference>
<dbReference type="PANTHER" id="PTHR43622">
    <property type="entry name" value="3-DEHYDROQUINATE SYNTHASE"/>
    <property type="match status" value="1"/>
</dbReference>
<dbReference type="GO" id="GO:0046872">
    <property type="term" value="F:metal ion binding"/>
    <property type="evidence" value="ECO:0007669"/>
    <property type="project" value="UniProtKB-KW"/>
</dbReference>
<dbReference type="InterPro" id="IPR056179">
    <property type="entry name" value="DHQS_C"/>
</dbReference>
<protein>
    <recommendedName>
        <fullName evidence="4">3-dehydroquinate synthase C-terminal domain-containing protein</fullName>
    </recommendedName>
</protein>
<keyword evidence="6" id="KW-1185">Reference proteome</keyword>
<evidence type="ECO:0000256" key="1">
    <source>
        <dbReference type="ARBA" id="ARBA00001941"/>
    </source>
</evidence>
<dbReference type="InterPro" id="IPR050071">
    <property type="entry name" value="Dehydroquinate_synthase"/>
</dbReference>
<proteinExistence type="predicted"/>
<dbReference type="Pfam" id="PF24621">
    <property type="entry name" value="DHQS_C"/>
    <property type="match status" value="1"/>
</dbReference>
<dbReference type="OrthoDB" id="197068at2759"/>
<dbReference type="EMBL" id="CAJJDO010000022">
    <property type="protein sequence ID" value="CAD8151680.1"/>
    <property type="molecule type" value="Genomic_DNA"/>
</dbReference>
<comment type="cofactor">
    <cofactor evidence="1">
        <name>Co(2+)</name>
        <dbReference type="ChEBI" id="CHEBI:48828"/>
    </cofactor>
</comment>
<evidence type="ECO:0000259" key="4">
    <source>
        <dbReference type="Pfam" id="PF24621"/>
    </source>
</evidence>
<reference evidence="5" key="1">
    <citation type="submission" date="2021-01" db="EMBL/GenBank/DDBJ databases">
        <authorList>
            <consortium name="Genoscope - CEA"/>
            <person name="William W."/>
        </authorList>
    </citation>
    <scope>NUCLEOTIDE SEQUENCE</scope>
</reference>
<dbReference type="Proteomes" id="UP000689195">
    <property type="component" value="Unassembled WGS sequence"/>
</dbReference>
<sequence length="150" mass="17799">MDLIQSQVLYTQFNLLLYCYKGTITEDKYEQNIRKIINYGHTIGHANEFASQGKLLHGEFAIGKVLANMLAKEHRINILSYENRIRNVLLKYEQPIEIPEPVNIQDVLKYLKYDKKVFKHEINFIFIQEFVKHKFNTTNIKMDMIKKNTC</sequence>
<keyword evidence="2" id="KW-0479">Metal-binding</keyword>
<evidence type="ECO:0000313" key="6">
    <source>
        <dbReference type="Proteomes" id="UP000689195"/>
    </source>
</evidence>
<accession>A0A8S1THD5</accession>
<organism evidence="5 6">
    <name type="scientific">Paramecium pentaurelia</name>
    <dbReference type="NCBI Taxonomy" id="43138"/>
    <lineage>
        <taxon>Eukaryota</taxon>
        <taxon>Sar</taxon>
        <taxon>Alveolata</taxon>
        <taxon>Ciliophora</taxon>
        <taxon>Intramacronucleata</taxon>
        <taxon>Oligohymenophorea</taxon>
        <taxon>Peniculida</taxon>
        <taxon>Parameciidae</taxon>
        <taxon>Paramecium</taxon>
    </lineage>
</organism>
<evidence type="ECO:0000313" key="5">
    <source>
        <dbReference type="EMBL" id="CAD8151680.1"/>
    </source>
</evidence>
<comment type="caution">
    <text evidence="5">The sequence shown here is derived from an EMBL/GenBank/DDBJ whole genome shotgun (WGS) entry which is preliminary data.</text>
</comment>
<feature type="domain" description="3-dehydroquinate synthase C-terminal" evidence="4">
    <location>
        <begin position="23"/>
        <end position="117"/>
    </location>
</feature>
<dbReference type="GO" id="GO:0003856">
    <property type="term" value="F:3-dehydroquinate synthase activity"/>
    <property type="evidence" value="ECO:0007669"/>
    <property type="project" value="TreeGrafter"/>
</dbReference>
<evidence type="ECO:0000256" key="3">
    <source>
        <dbReference type="ARBA" id="ARBA00023027"/>
    </source>
</evidence>
<dbReference type="AlphaFoldDB" id="A0A8S1THD5"/>
<keyword evidence="3" id="KW-0520">NAD</keyword>
<name>A0A8S1THD5_9CILI</name>
<gene>
    <name evidence="5" type="ORF">PPENT_87.1.T0220050</name>
</gene>